<proteinExistence type="predicted"/>
<evidence type="ECO:0000313" key="2">
    <source>
        <dbReference type="WBParaSite" id="JU765_v2.g8237.t1"/>
    </source>
</evidence>
<protein>
    <submittedName>
        <fullName evidence="2">JmjC domain-containing protein</fullName>
    </submittedName>
</protein>
<accession>A0AC34RLQ6</accession>
<organism evidence="1 2">
    <name type="scientific">Panagrolaimus sp. JU765</name>
    <dbReference type="NCBI Taxonomy" id="591449"/>
    <lineage>
        <taxon>Eukaryota</taxon>
        <taxon>Metazoa</taxon>
        <taxon>Ecdysozoa</taxon>
        <taxon>Nematoda</taxon>
        <taxon>Chromadorea</taxon>
        <taxon>Rhabditida</taxon>
        <taxon>Tylenchina</taxon>
        <taxon>Panagrolaimomorpha</taxon>
        <taxon>Panagrolaimoidea</taxon>
        <taxon>Panagrolaimidae</taxon>
        <taxon>Panagrolaimus</taxon>
    </lineage>
</organism>
<dbReference type="WBParaSite" id="JU765_v2.g8237.t1">
    <property type="protein sequence ID" value="JU765_v2.g8237.t1"/>
    <property type="gene ID" value="JU765_v2.g8237"/>
</dbReference>
<dbReference type="Proteomes" id="UP000887576">
    <property type="component" value="Unplaced"/>
</dbReference>
<reference evidence="2" key="1">
    <citation type="submission" date="2022-11" db="UniProtKB">
        <authorList>
            <consortium name="WormBaseParasite"/>
        </authorList>
    </citation>
    <scope>IDENTIFICATION</scope>
</reference>
<sequence>MYATAKSTDLSFSREQFDRPFASQTFVTASITQDAVEKRNLPFWFNLNSLTGIVTDLKNNCDIPGVTTSELICGLHGSASPFQTGWLEMAQYWICINSEDIFKIESRVSEAIKTQLRDCKTPLLHGDISIDIDLIKNIDDCGIPYTKTVQNPGELLVVLPGSFVQSVDTGPSVAERCHFIMNGTIELARRRRTCLCASRQMIYDVNMHPGWKPFLSLMKTGVMSMVNTKRKKLIQDDPRILECIAPASKKQRNVSHIDFSQISQLSPEIFASSTPKKKTNGNEHQSQLQLQPSIVENENVLELSKSQSEDLRLKSIFEIPDSGVQRRAALYQLLPTFEQSQFVQEISNAQVHTDQSQSLIKGTVNLGSGATSQLEQPGGNADMESGRLLQEIANVIHNKRIAPGNHLEPANQNAAIDPDFLNNELFVGEELQTVDELAREVEILLEQRQKRAQQKPGRAKAQGKYMAKKKAEADQQNKPTTKRRSIKSHANAVEYVAYWFEIRLRALNRQKIEKLKWLEASKLHMNEGAIVTDAEAHKKAEEEHFNMERHQEVFKALVAWFGKEKIDDRLKEGYKWLPIARDFINNRKRHEMIKFEYYLRLKNANIEFWQKLISDEEAWNAFFDVSPNFRVF</sequence>
<name>A0AC34RLQ6_9BILA</name>
<evidence type="ECO:0000313" key="1">
    <source>
        <dbReference type="Proteomes" id="UP000887576"/>
    </source>
</evidence>